<gene>
    <name evidence="1" type="ORF">MM415A01404_0007</name>
</gene>
<evidence type="ECO:0000313" key="1">
    <source>
        <dbReference type="EMBL" id="QJA76888.1"/>
    </source>
</evidence>
<protein>
    <submittedName>
        <fullName evidence="1">Uncharacterized protein</fullName>
    </submittedName>
</protein>
<accession>A0A6M3K585</accession>
<name>A0A6M3K585_9ZZZZ</name>
<proteinExistence type="predicted"/>
<dbReference type="EMBL" id="MT142250">
    <property type="protein sequence ID" value="QJA76888.1"/>
    <property type="molecule type" value="Genomic_DNA"/>
</dbReference>
<reference evidence="1" key="1">
    <citation type="submission" date="2020-03" db="EMBL/GenBank/DDBJ databases">
        <title>The deep terrestrial virosphere.</title>
        <authorList>
            <person name="Holmfeldt K."/>
            <person name="Nilsson E."/>
            <person name="Simone D."/>
            <person name="Lopez-Fernandez M."/>
            <person name="Wu X."/>
            <person name="de Brujin I."/>
            <person name="Lundin D."/>
            <person name="Andersson A."/>
            <person name="Bertilsson S."/>
            <person name="Dopson M."/>
        </authorList>
    </citation>
    <scope>NUCLEOTIDE SEQUENCE</scope>
    <source>
        <strain evidence="1">MM415A01404</strain>
    </source>
</reference>
<sequence length="163" mass="18920">MANIVTGIRDIGAPVQHIKFVDLKQSKVDWDKSVPEEGKYVFKDKVVIDYRSDASALPEHKVQWCRNAQNDLQHWIYSLHYDFVRVDDKHYWPEGIKPNAEGMYVNGDLILMQCPAILYAERKKREIDKANRARKDAMKKFEADTQKDGMAVGKQLLSDLLRL</sequence>
<organism evidence="1">
    <name type="scientific">viral metagenome</name>
    <dbReference type="NCBI Taxonomy" id="1070528"/>
    <lineage>
        <taxon>unclassified sequences</taxon>
        <taxon>metagenomes</taxon>
        <taxon>organismal metagenomes</taxon>
    </lineage>
</organism>
<dbReference type="AlphaFoldDB" id="A0A6M3K585"/>